<dbReference type="OrthoDB" id="9774952at2"/>
<keyword evidence="7" id="KW-1185">Reference proteome</keyword>
<dbReference type="GO" id="GO:0016616">
    <property type="term" value="F:oxidoreductase activity, acting on the CH-OH group of donors, NAD or NADP as acceptor"/>
    <property type="evidence" value="ECO:0007669"/>
    <property type="project" value="UniProtKB-ARBA"/>
</dbReference>
<dbReference type="Pfam" id="PF08240">
    <property type="entry name" value="ADH_N"/>
    <property type="match status" value="1"/>
</dbReference>
<sequence length="340" mass="35730">MKAVVYRAGRGLACEDIAAPRPQADQVLVRVINCGFCGSDHSLVQSGMLADGYVLGHEISGVVAEVGADVSGELLGQRVTIRPTYCGQCPECLAGKQMFCQQNRRSTGIGDLPGGFAEQLVCYPQMLIPIPAGVDSQNAALAEVFATGLHGVKVAGRAGGSALVLGGGPIGLGLIKLLKLQGFGPVGLGEPQAAKRELALSWGADFVLDPLSQPLGEAVLAHTDGRGFDVVYECAGAPDNVQAAMDACARFGVVCVLSVMARMAQILPLTLNFKEIILTGAYGNDHAENRQILNWMAQGRLDGRGMISDLIGLEQLPALYQERIHPGQAIKAMLRVGPEF</sequence>
<evidence type="ECO:0000256" key="2">
    <source>
        <dbReference type="ARBA" id="ARBA00022833"/>
    </source>
</evidence>
<dbReference type="InterPro" id="IPR013154">
    <property type="entry name" value="ADH-like_N"/>
</dbReference>
<dbReference type="RefSeq" id="WP_013259766.1">
    <property type="nucleotide sequence ID" value="NC_014365.1"/>
</dbReference>
<dbReference type="Pfam" id="PF00107">
    <property type="entry name" value="ADH_zinc_N"/>
    <property type="match status" value="1"/>
</dbReference>
<evidence type="ECO:0000256" key="1">
    <source>
        <dbReference type="ARBA" id="ARBA00022723"/>
    </source>
</evidence>
<dbReference type="Gene3D" id="3.90.180.10">
    <property type="entry name" value="Medium-chain alcohol dehydrogenases, catalytic domain"/>
    <property type="match status" value="1"/>
</dbReference>
<dbReference type="InterPro" id="IPR036291">
    <property type="entry name" value="NAD(P)-bd_dom_sf"/>
</dbReference>
<dbReference type="PANTHER" id="PTHR43401:SF2">
    <property type="entry name" value="L-THREONINE 3-DEHYDROGENASE"/>
    <property type="match status" value="1"/>
</dbReference>
<accession>E1QKX0</accession>
<feature type="domain" description="Enoyl reductase (ER)" evidence="5">
    <location>
        <begin position="9"/>
        <end position="307"/>
    </location>
</feature>
<dbReference type="SMART" id="SM00829">
    <property type="entry name" value="PKS_ER"/>
    <property type="match status" value="1"/>
</dbReference>
<dbReference type="HOGENOM" id="CLU_026673_11_5_7"/>
<dbReference type="Gene3D" id="3.40.50.720">
    <property type="entry name" value="NAD(P)-binding Rossmann-like Domain"/>
    <property type="match status" value="1"/>
</dbReference>
<dbReference type="AlphaFoldDB" id="E1QKX0"/>
<dbReference type="InterPro" id="IPR013149">
    <property type="entry name" value="ADH-like_C"/>
</dbReference>
<evidence type="ECO:0000259" key="5">
    <source>
        <dbReference type="SMART" id="SM00829"/>
    </source>
</evidence>
<name>E1QKX0_DESB2</name>
<dbReference type="SUPFAM" id="SSF51735">
    <property type="entry name" value="NAD(P)-binding Rossmann-fold domains"/>
    <property type="match status" value="1"/>
</dbReference>
<dbReference type="InterPro" id="IPR002328">
    <property type="entry name" value="ADH_Zn_CS"/>
</dbReference>
<reference evidence="6 7" key="1">
    <citation type="journal article" date="2010" name="Stand. Genomic Sci.">
        <title>Complete genome sequence of Desulfarculus baarsii type strain (2st14).</title>
        <authorList>
            <person name="Sun H."/>
            <person name="Spring S."/>
            <person name="Lapidus A."/>
            <person name="Davenport K."/>
            <person name="Del Rio T.G."/>
            <person name="Tice H."/>
            <person name="Nolan M."/>
            <person name="Copeland A."/>
            <person name="Cheng J.F."/>
            <person name="Lucas S."/>
            <person name="Tapia R."/>
            <person name="Goodwin L."/>
            <person name="Pitluck S."/>
            <person name="Ivanova N."/>
            <person name="Pagani I."/>
            <person name="Mavromatis K."/>
            <person name="Ovchinnikova G."/>
            <person name="Pati A."/>
            <person name="Chen A."/>
            <person name="Palaniappan K."/>
            <person name="Hauser L."/>
            <person name="Chang Y.J."/>
            <person name="Jeffries C.D."/>
            <person name="Detter J.C."/>
            <person name="Han C."/>
            <person name="Rohde M."/>
            <person name="Brambilla E."/>
            <person name="Goker M."/>
            <person name="Woyke T."/>
            <person name="Bristow J."/>
            <person name="Eisen J.A."/>
            <person name="Markowitz V."/>
            <person name="Hugenholtz P."/>
            <person name="Kyrpides N.C."/>
            <person name="Klenk H.P."/>
            <person name="Land M."/>
        </authorList>
    </citation>
    <scope>NUCLEOTIDE SEQUENCE [LARGE SCALE GENOMIC DNA]</scope>
    <source>
        <strain evidence="7">ATCC 33931 / DSM 2075 / LMG 7858 / VKM B-1802 / 2st14</strain>
    </source>
</reference>
<dbReference type="PANTHER" id="PTHR43401">
    <property type="entry name" value="L-THREONINE 3-DEHYDROGENASE"/>
    <property type="match status" value="1"/>
</dbReference>
<evidence type="ECO:0000313" key="6">
    <source>
        <dbReference type="EMBL" id="ADK86329.1"/>
    </source>
</evidence>
<dbReference type="SUPFAM" id="SSF50129">
    <property type="entry name" value="GroES-like"/>
    <property type="match status" value="1"/>
</dbReference>
<dbReference type="EMBL" id="CP002085">
    <property type="protein sequence ID" value="ADK86329.1"/>
    <property type="molecule type" value="Genomic_DNA"/>
</dbReference>
<dbReference type="InterPro" id="IPR050129">
    <property type="entry name" value="Zn_alcohol_dh"/>
</dbReference>
<organism evidence="6 7">
    <name type="scientific">Desulfarculus baarsii (strain ATCC 33931 / DSM 2075 / LMG 7858 / VKM B-1802 / 2st14)</name>
    <dbReference type="NCBI Taxonomy" id="644282"/>
    <lineage>
        <taxon>Bacteria</taxon>
        <taxon>Pseudomonadati</taxon>
        <taxon>Thermodesulfobacteriota</taxon>
        <taxon>Desulfarculia</taxon>
        <taxon>Desulfarculales</taxon>
        <taxon>Desulfarculaceae</taxon>
        <taxon>Desulfarculus</taxon>
    </lineage>
</organism>
<dbReference type="GO" id="GO:0008270">
    <property type="term" value="F:zinc ion binding"/>
    <property type="evidence" value="ECO:0007669"/>
    <property type="project" value="InterPro"/>
</dbReference>
<gene>
    <name evidence="6" type="ordered locus">Deba_2976</name>
</gene>
<dbReference type="Proteomes" id="UP000009047">
    <property type="component" value="Chromosome"/>
</dbReference>
<dbReference type="InterPro" id="IPR020843">
    <property type="entry name" value="ER"/>
</dbReference>
<evidence type="ECO:0000313" key="7">
    <source>
        <dbReference type="Proteomes" id="UP000009047"/>
    </source>
</evidence>
<keyword evidence="3" id="KW-0560">Oxidoreductase</keyword>
<keyword evidence="1 4" id="KW-0479">Metal-binding</keyword>
<dbReference type="KEGG" id="dbr:Deba_2976"/>
<keyword evidence="2 4" id="KW-0862">Zinc</keyword>
<comment type="similarity">
    <text evidence="4">Belongs to the zinc-containing alcohol dehydrogenase family.</text>
</comment>
<proteinExistence type="inferred from homology"/>
<dbReference type="STRING" id="644282.Deba_2976"/>
<dbReference type="PROSITE" id="PS00059">
    <property type="entry name" value="ADH_ZINC"/>
    <property type="match status" value="1"/>
</dbReference>
<evidence type="ECO:0000256" key="4">
    <source>
        <dbReference type="RuleBase" id="RU361277"/>
    </source>
</evidence>
<protein>
    <submittedName>
        <fullName evidence="6">Alcohol dehydrogenase zinc-binding domain protein</fullName>
    </submittedName>
</protein>
<comment type="cofactor">
    <cofactor evidence="4">
        <name>Zn(2+)</name>
        <dbReference type="ChEBI" id="CHEBI:29105"/>
    </cofactor>
</comment>
<dbReference type="eggNOG" id="COG1063">
    <property type="taxonomic scope" value="Bacteria"/>
</dbReference>
<dbReference type="InterPro" id="IPR011032">
    <property type="entry name" value="GroES-like_sf"/>
</dbReference>
<evidence type="ECO:0000256" key="3">
    <source>
        <dbReference type="ARBA" id="ARBA00023002"/>
    </source>
</evidence>